<evidence type="ECO:0000313" key="6">
    <source>
        <dbReference type="Proteomes" id="UP000261480"/>
    </source>
</evidence>
<feature type="domain" description="Inactive rhomboid protein 1/2 N-terminal" evidence="4">
    <location>
        <begin position="119"/>
        <end position="166"/>
    </location>
</feature>
<organism evidence="5 6">
    <name type="scientific">Poecilia mexicana</name>
    <dbReference type="NCBI Taxonomy" id="48701"/>
    <lineage>
        <taxon>Eukaryota</taxon>
        <taxon>Metazoa</taxon>
        <taxon>Chordata</taxon>
        <taxon>Craniata</taxon>
        <taxon>Vertebrata</taxon>
        <taxon>Euteleostomi</taxon>
        <taxon>Actinopterygii</taxon>
        <taxon>Neopterygii</taxon>
        <taxon>Teleostei</taxon>
        <taxon>Neoteleostei</taxon>
        <taxon>Acanthomorphata</taxon>
        <taxon>Ovalentaria</taxon>
        <taxon>Atherinomorphae</taxon>
        <taxon>Cyprinodontiformes</taxon>
        <taxon>Poeciliidae</taxon>
        <taxon>Poeciliinae</taxon>
        <taxon>Poecilia</taxon>
    </lineage>
</organism>
<dbReference type="GO" id="GO:0042058">
    <property type="term" value="P:regulation of epidermal growth factor receptor signaling pathway"/>
    <property type="evidence" value="ECO:0007669"/>
    <property type="project" value="UniProtKB-UniRule"/>
</dbReference>
<comment type="subcellular location">
    <subcellularLocation>
        <location evidence="2">Endoplasmic reticulum membrane</location>
        <topology evidence="2">Multi-pass membrane protein</topology>
    </subcellularLocation>
</comment>
<dbReference type="Ensembl" id="ENSPMET00000026181.1">
    <property type="protein sequence ID" value="ENSPMEP00000017338.1"/>
    <property type="gene ID" value="ENSPMEG00000020133.1"/>
</dbReference>
<feature type="region of interest" description="Disordered" evidence="3">
    <location>
        <begin position="1"/>
        <end position="91"/>
    </location>
</feature>
<evidence type="ECO:0000256" key="3">
    <source>
        <dbReference type="SAM" id="MobiDB-lite"/>
    </source>
</evidence>
<protein>
    <recommendedName>
        <fullName evidence="2">Inactive rhomboid protein</fullName>
        <shortName evidence="2">iRhom</shortName>
    </recommendedName>
    <alternativeName>
        <fullName evidence="2">Rhomboid family member</fullName>
    </alternativeName>
    <alternativeName>
        <fullName evidence="2">Rhomboid veinlet-like protein</fullName>
    </alternativeName>
</protein>
<comment type="function">
    <text evidence="2">Regulates ADAM17 protease, a sheddase of the epidermal growth factor (EGF) receptor ligands and TNF, thereby plays a role in sleep, cell survival, proliferation, migration and inflammation. Does not exhibit any protease activity on its own.</text>
</comment>
<keyword evidence="2" id="KW-0472">Membrane</keyword>
<comment type="similarity">
    <text evidence="1 2">Belongs to the peptidase S54 family.</text>
</comment>
<dbReference type="GO" id="GO:0005789">
    <property type="term" value="C:endoplasmic reticulum membrane"/>
    <property type="evidence" value="ECO:0007669"/>
    <property type="project" value="UniProtKB-SubCell"/>
</dbReference>
<reference evidence="5" key="1">
    <citation type="submission" date="2025-08" db="UniProtKB">
        <authorList>
            <consortium name="Ensembl"/>
        </authorList>
    </citation>
    <scope>IDENTIFICATION</scope>
</reference>
<comment type="caution">
    <text evidence="2">Lacks conserved residue(s) required for the propagation of feature annotation.</text>
</comment>
<dbReference type="STRING" id="48701.ENSPMEP00000017338"/>
<feature type="region of interest" description="Disordered" evidence="3">
    <location>
        <begin position="157"/>
        <end position="176"/>
    </location>
</feature>
<feature type="transmembrane region" description="Helical" evidence="2">
    <location>
        <begin position="204"/>
        <end position="226"/>
    </location>
</feature>
<keyword evidence="2" id="KW-1133">Transmembrane helix</keyword>
<dbReference type="AlphaFoldDB" id="A0A3B3XQV2"/>
<evidence type="ECO:0000256" key="1">
    <source>
        <dbReference type="ARBA" id="ARBA00009045"/>
    </source>
</evidence>
<dbReference type="GO" id="GO:0050709">
    <property type="term" value="P:negative regulation of protein secretion"/>
    <property type="evidence" value="ECO:0007669"/>
    <property type="project" value="UniProtKB-UniRule"/>
</dbReference>
<feature type="compositionally biased region" description="Basic and acidic residues" evidence="3">
    <location>
        <begin position="55"/>
        <end position="64"/>
    </location>
</feature>
<evidence type="ECO:0000313" key="5">
    <source>
        <dbReference type="Ensembl" id="ENSPMEP00000017338.1"/>
    </source>
</evidence>
<dbReference type="Proteomes" id="UP000261480">
    <property type="component" value="Unplaced"/>
</dbReference>
<name>A0A3B3XQV2_9TELE</name>
<reference evidence="5" key="2">
    <citation type="submission" date="2025-09" db="UniProtKB">
        <authorList>
            <consortium name="Ensembl"/>
        </authorList>
    </citation>
    <scope>IDENTIFICATION</scope>
</reference>
<proteinExistence type="inferred from homology"/>
<keyword evidence="6" id="KW-1185">Reference proteome</keyword>
<evidence type="ECO:0000259" key="4">
    <source>
        <dbReference type="Pfam" id="PF12595"/>
    </source>
</evidence>
<sequence>MKAENPDETGSRTNSFQRKKPPWLKLDIPTIQLTPDEPPQAAAPHVGSRVAAVRRSNEAQDKNEFQPVKRVRSVSMPGENPHTHSAAMETSNGYLKPPVEKMAVMQSIKRGTADWFGASKDGDGGQRWRRRSLQHCSQLFGGLKAQVTLLSLDSLSLSSTDPHPDPDPTPRLSPRHHRYGMQRVGLLLAASCSGRRKNLEKDSLFSPFVSSFLIIFSVLGVKTFRLKKLQVQMTRRFPFFIFQ</sequence>
<dbReference type="InterPro" id="IPR051512">
    <property type="entry name" value="Inactive_Rhomboid"/>
</dbReference>
<dbReference type="PANTHER" id="PTHR45965:SF4">
    <property type="entry name" value="INACTIVE RHOMBOID PROTEIN 1"/>
    <property type="match status" value="1"/>
</dbReference>
<dbReference type="PANTHER" id="PTHR45965">
    <property type="entry name" value="INACTIVE RHOMBOID PROTEIN"/>
    <property type="match status" value="1"/>
</dbReference>
<accession>A0A3B3XQV2</accession>
<dbReference type="InterPro" id="IPR022241">
    <property type="entry name" value="iRhom1_2_N"/>
</dbReference>
<evidence type="ECO:0000256" key="2">
    <source>
        <dbReference type="RuleBase" id="RU369051"/>
    </source>
</evidence>
<keyword evidence="2" id="KW-0812">Transmembrane</keyword>
<dbReference type="Pfam" id="PF12595">
    <property type="entry name" value="iRhom1-2_N"/>
    <property type="match status" value="1"/>
</dbReference>
<keyword evidence="2" id="KW-0256">Endoplasmic reticulum</keyword>